<reference evidence="2" key="1">
    <citation type="submission" date="2021-01" db="EMBL/GenBank/DDBJ databases">
        <authorList>
            <person name="Corre E."/>
            <person name="Pelletier E."/>
            <person name="Niang G."/>
            <person name="Scheremetjew M."/>
            <person name="Finn R."/>
            <person name="Kale V."/>
            <person name="Holt S."/>
            <person name="Cochrane G."/>
            <person name="Meng A."/>
            <person name="Brown T."/>
            <person name="Cohen L."/>
        </authorList>
    </citation>
    <scope>NUCLEOTIDE SEQUENCE</scope>
    <source>
        <strain evidence="2">CCAP1064/1</strain>
    </source>
</reference>
<evidence type="ECO:0000256" key="1">
    <source>
        <dbReference type="SAM" id="Phobius"/>
    </source>
</evidence>
<keyword evidence="1" id="KW-1133">Transmembrane helix</keyword>
<dbReference type="NCBIfam" id="TIGR01681">
    <property type="entry name" value="HAD-SF-IIIC"/>
    <property type="match status" value="1"/>
</dbReference>
<feature type="transmembrane region" description="Helical" evidence="1">
    <location>
        <begin position="21"/>
        <end position="44"/>
    </location>
</feature>
<dbReference type="InterPro" id="IPR023214">
    <property type="entry name" value="HAD_sf"/>
</dbReference>
<sequence>MGNGKIKSRYELSQETKQLKTFGVSSIVNLSNLIFITSAVLVAFCPPIQGLAPLFGRVSAADTKIYASSRNCPRCIVLDLDNTLWNRPRFRRGPPFIPINDGFNGVRANSGEELDLYPGVRDILKSFVDSSDDKNFFSGTKIGLVSRSHRQNWSEQFLKMLRVSISVGLCRSVEECVDIIVIRDGPKGKFHLREIRDTLNISYADMLYFDDKLHEIKTAEFVCPGLVGVHCSNGFCKEELEHGLVKFGKSRAI</sequence>
<protein>
    <recommendedName>
        <fullName evidence="3">Magnesium-dependent phosphatase-1</fullName>
    </recommendedName>
</protein>
<dbReference type="PANTHER" id="PTHR17901">
    <property type="entry name" value="MAGNESIUM-DEPENDENT PHOSPHATASE 1 MDP1"/>
    <property type="match status" value="1"/>
</dbReference>
<gene>
    <name evidence="2" type="ORF">PINE0816_LOCUS19940</name>
</gene>
<keyword evidence="1" id="KW-0812">Transmembrane</keyword>
<dbReference type="InterPro" id="IPR010033">
    <property type="entry name" value="HAD_SF_ppase_IIIC"/>
</dbReference>
<dbReference type="SUPFAM" id="SSF56784">
    <property type="entry name" value="HAD-like"/>
    <property type="match status" value="1"/>
</dbReference>
<organism evidence="2">
    <name type="scientific">Proboscia inermis</name>
    <dbReference type="NCBI Taxonomy" id="420281"/>
    <lineage>
        <taxon>Eukaryota</taxon>
        <taxon>Sar</taxon>
        <taxon>Stramenopiles</taxon>
        <taxon>Ochrophyta</taxon>
        <taxon>Bacillariophyta</taxon>
        <taxon>Coscinodiscophyceae</taxon>
        <taxon>Rhizosoleniophycidae</taxon>
        <taxon>Rhizosoleniales</taxon>
        <taxon>Rhizosoleniaceae</taxon>
        <taxon>Proboscia</taxon>
    </lineage>
</organism>
<dbReference type="NCBIfam" id="TIGR01685">
    <property type="entry name" value="MDP-1"/>
    <property type="match status" value="1"/>
</dbReference>
<dbReference type="PANTHER" id="PTHR17901:SF14">
    <property type="entry name" value="MAGNESIUM-DEPENDENT PHOSPHATASE 1"/>
    <property type="match status" value="1"/>
</dbReference>
<proteinExistence type="predicted"/>
<dbReference type="GO" id="GO:0003993">
    <property type="term" value="F:acid phosphatase activity"/>
    <property type="evidence" value="ECO:0007669"/>
    <property type="project" value="TreeGrafter"/>
</dbReference>
<dbReference type="InterPro" id="IPR010036">
    <property type="entry name" value="MDP_1_eu_arc"/>
</dbReference>
<dbReference type="EMBL" id="HBEL01042785">
    <property type="protein sequence ID" value="CAD8423782.1"/>
    <property type="molecule type" value="Transcribed_RNA"/>
</dbReference>
<keyword evidence="1" id="KW-0472">Membrane</keyword>
<name>A0A7S0CJJ5_9STRA</name>
<dbReference type="AlphaFoldDB" id="A0A7S0CJJ5"/>
<dbReference type="Pfam" id="PF12689">
    <property type="entry name" value="Acid_PPase"/>
    <property type="match status" value="1"/>
</dbReference>
<accession>A0A7S0CJJ5</accession>
<evidence type="ECO:0008006" key="3">
    <source>
        <dbReference type="Google" id="ProtNLM"/>
    </source>
</evidence>
<dbReference type="Gene3D" id="3.40.50.1000">
    <property type="entry name" value="HAD superfamily/HAD-like"/>
    <property type="match status" value="1"/>
</dbReference>
<dbReference type="InterPro" id="IPR036412">
    <property type="entry name" value="HAD-like_sf"/>
</dbReference>
<evidence type="ECO:0000313" key="2">
    <source>
        <dbReference type="EMBL" id="CAD8423782.1"/>
    </source>
</evidence>